<feature type="compositionally biased region" description="Low complexity" evidence="1">
    <location>
        <begin position="128"/>
        <end position="150"/>
    </location>
</feature>
<dbReference type="AlphaFoldDB" id="A0A0U3M8K3"/>
<protein>
    <submittedName>
        <fullName evidence="2">Uncharacterized protein</fullName>
    </submittedName>
</protein>
<dbReference type="KEGG" id="rdp:RD2015_96"/>
<feature type="compositionally biased region" description="Low complexity" evidence="1">
    <location>
        <begin position="93"/>
        <end position="105"/>
    </location>
</feature>
<feature type="region of interest" description="Disordered" evidence="1">
    <location>
        <begin position="119"/>
        <end position="157"/>
    </location>
</feature>
<proteinExistence type="predicted"/>
<sequence length="157" mass="15990">MLAKLTSKNQLTLPKSVTDSLGPVQYFEVQVQAGQVVLTPVRIQRGDAVRAKLAELDLGDEVFAQALTWAADGPSVVATKAQAGAGKARSVNKPSTAKAVKAPKAPKATAASAVKAVAKSASKDVKTSTRSTSTPSVSNAKPAAPRAAASKARRSAA</sequence>
<dbReference type="RefSeq" id="WP_232309893.1">
    <property type="nucleotide sequence ID" value="NZ_CP013729.1"/>
</dbReference>
<name>A0A0U3M8K3_9BURK</name>
<evidence type="ECO:0000313" key="3">
    <source>
        <dbReference type="Proteomes" id="UP000060699"/>
    </source>
</evidence>
<gene>
    <name evidence="2" type="ORF">RD2015_96</name>
</gene>
<reference evidence="2 3" key="1">
    <citation type="submission" date="2015-12" db="EMBL/GenBank/DDBJ databases">
        <title>Complete genome of Roseateles depolymerans KCTC 42856.</title>
        <authorList>
            <person name="Kim K.M."/>
        </authorList>
    </citation>
    <scope>NUCLEOTIDE SEQUENCE [LARGE SCALE GENOMIC DNA]</scope>
    <source>
        <strain evidence="2 3">KCTC 42856</strain>
    </source>
</reference>
<organism evidence="2 3">
    <name type="scientific">Roseateles depolymerans</name>
    <dbReference type="NCBI Taxonomy" id="76731"/>
    <lineage>
        <taxon>Bacteria</taxon>
        <taxon>Pseudomonadati</taxon>
        <taxon>Pseudomonadota</taxon>
        <taxon>Betaproteobacteria</taxon>
        <taxon>Burkholderiales</taxon>
        <taxon>Sphaerotilaceae</taxon>
        <taxon>Roseateles</taxon>
    </lineage>
</organism>
<evidence type="ECO:0000256" key="1">
    <source>
        <dbReference type="SAM" id="MobiDB-lite"/>
    </source>
</evidence>
<dbReference type="STRING" id="76731.RD2015_96"/>
<dbReference type="Proteomes" id="UP000060699">
    <property type="component" value="Chromosome"/>
</dbReference>
<dbReference type="PATRIC" id="fig|76731.3.peg.98"/>
<accession>A0A0U3M8K3</accession>
<dbReference type="EMBL" id="CP013729">
    <property type="protein sequence ID" value="ALV04601.1"/>
    <property type="molecule type" value="Genomic_DNA"/>
</dbReference>
<keyword evidence="3" id="KW-1185">Reference proteome</keyword>
<evidence type="ECO:0000313" key="2">
    <source>
        <dbReference type="EMBL" id="ALV04601.1"/>
    </source>
</evidence>
<feature type="region of interest" description="Disordered" evidence="1">
    <location>
        <begin position="83"/>
        <end position="105"/>
    </location>
</feature>